<keyword evidence="2" id="KW-1185">Reference proteome</keyword>
<dbReference type="AlphaFoldDB" id="A0A4Y2H074"/>
<accession>A0A4Y2H074</accession>
<evidence type="ECO:0000313" key="1">
    <source>
        <dbReference type="EMBL" id="GBM58485.1"/>
    </source>
</evidence>
<protein>
    <submittedName>
        <fullName evidence="1">Uncharacterized protein</fullName>
    </submittedName>
</protein>
<name>A0A4Y2H074_ARAVE</name>
<gene>
    <name evidence="1" type="ORF">AVEN_212745_1</name>
</gene>
<dbReference type="Proteomes" id="UP000499080">
    <property type="component" value="Unassembled WGS sequence"/>
</dbReference>
<dbReference type="EMBL" id="BGPR01001636">
    <property type="protein sequence ID" value="GBM58485.1"/>
    <property type="molecule type" value="Genomic_DNA"/>
</dbReference>
<proteinExistence type="predicted"/>
<comment type="caution">
    <text evidence="1">The sequence shown here is derived from an EMBL/GenBank/DDBJ whole genome shotgun (WGS) entry which is preliminary data.</text>
</comment>
<reference evidence="1 2" key="1">
    <citation type="journal article" date="2019" name="Sci. Rep.">
        <title>Orb-weaving spider Araneus ventricosus genome elucidates the spidroin gene catalogue.</title>
        <authorList>
            <person name="Kono N."/>
            <person name="Nakamura H."/>
            <person name="Ohtoshi R."/>
            <person name="Moran D.A.P."/>
            <person name="Shinohara A."/>
            <person name="Yoshida Y."/>
            <person name="Fujiwara M."/>
            <person name="Mori M."/>
            <person name="Tomita M."/>
            <person name="Arakawa K."/>
        </authorList>
    </citation>
    <scope>NUCLEOTIDE SEQUENCE [LARGE SCALE GENOMIC DNA]</scope>
</reference>
<sequence length="88" mass="9831">MKTTERAEFGVGIQSEIDPGVLTHVKIVQSTKAQNEEEKILNHIVLKIGAHVRERLLMNILKVPSPSPEGEGARVTMLDFILPFYSFS</sequence>
<evidence type="ECO:0000313" key="2">
    <source>
        <dbReference type="Proteomes" id="UP000499080"/>
    </source>
</evidence>
<organism evidence="1 2">
    <name type="scientific">Araneus ventricosus</name>
    <name type="common">Orbweaver spider</name>
    <name type="synonym">Epeira ventricosa</name>
    <dbReference type="NCBI Taxonomy" id="182803"/>
    <lineage>
        <taxon>Eukaryota</taxon>
        <taxon>Metazoa</taxon>
        <taxon>Ecdysozoa</taxon>
        <taxon>Arthropoda</taxon>
        <taxon>Chelicerata</taxon>
        <taxon>Arachnida</taxon>
        <taxon>Araneae</taxon>
        <taxon>Araneomorphae</taxon>
        <taxon>Entelegynae</taxon>
        <taxon>Araneoidea</taxon>
        <taxon>Araneidae</taxon>
        <taxon>Araneus</taxon>
    </lineage>
</organism>